<protein>
    <submittedName>
        <fullName evidence="3">Uncharacterized protein LOC110349357 isoform X14</fullName>
    </submittedName>
</protein>
<evidence type="ECO:0000256" key="1">
    <source>
        <dbReference type="SAM" id="Phobius"/>
    </source>
</evidence>
<evidence type="ECO:0000313" key="2">
    <source>
        <dbReference type="Proteomes" id="UP000694906"/>
    </source>
</evidence>
<accession>A0AAX6SXL1</accession>
<name>A0AAX6SXL1_HETGA</name>
<reference evidence="3" key="1">
    <citation type="submission" date="2025-08" db="UniProtKB">
        <authorList>
            <consortium name="RefSeq"/>
        </authorList>
    </citation>
    <scope>IDENTIFICATION</scope>
</reference>
<proteinExistence type="predicted"/>
<keyword evidence="1" id="KW-0812">Transmembrane</keyword>
<keyword evidence="2" id="KW-1185">Reference proteome</keyword>
<dbReference type="AlphaFoldDB" id="A0AAX6SXL1"/>
<dbReference type="Proteomes" id="UP000694906">
    <property type="component" value="Unplaced"/>
</dbReference>
<organism evidence="2 3">
    <name type="scientific">Heterocephalus glaber</name>
    <name type="common">Naked mole rat</name>
    <dbReference type="NCBI Taxonomy" id="10181"/>
    <lineage>
        <taxon>Eukaryota</taxon>
        <taxon>Metazoa</taxon>
        <taxon>Chordata</taxon>
        <taxon>Craniata</taxon>
        <taxon>Vertebrata</taxon>
        <taxon>Euteleostomi</taxon>
        <taxon>Mammalia</taxon>
        <taxon>Eutheria</taxon>
        <taxon>Euarchontoglires</taxon>
        <taxon>Glires</taxon>
        <taxon>Rodentia</taxon>
        <taxon>Hystricomorpha</taxon>
        <taxon>Bathyergidae</taxon>
        <taxon>Heterocephalus</taxon>
    </lineage>
</organism>
<dbReference type="RefSeq" id="XP_021114556.1">
    <property type="nucleotide sequence ID" value="XM_021258897.1"/>
</dbReference>
<keyword evidence="1" id="KW-1133">Transmembrane helix</keyword>
<gene>
    <name evidence="3" type="primary">LOC110349357</name>
</gene>
<evidence type="ECO:0000313" key="3">
    <source>
        <dbReference type="RefSeq" id="XP_021114556.1"/>
    </source>
</evidence>
<dbReference type="GeneID" id="110349357"/>
<sequence>MVTCTWMFIATIEKCHNLKAAKMSFNRLFKFLYVAHIILAGVVYHYFQMSVGKIAPEIVAESSQPIGKTLRPVWGMMMDKCYPETTQEKQKVQQEVAEYPSGASVIARRKGYGAGPLSSCERKVLGGLVSCP</sequence>
<keyword evidence="1" id="KW-0472">Membrane</keyword>
<feature type="transmembrane region" description="Helical" evidence="1">
    <location>
        <begin position="28"/>
        <end position="47"/>
    </location>
</feature>